<dbReference type="Pfam" id="PF01904">
    <property type="entry name" value="DUF72"/>
    <property type="match status" value="1"/>
</dbReference>
<evidence type="ECO:0000313" key="2">
    <source>
        <dbReference type="Proteomes" id="UP000316609"/>
    </source>
</evidence>
<dbReference type="PANTHER" id="PTHR30348">
    <property type="entry name" value="UNCHARACTERIZED PROTEIN YECE"/>
    <property type="match status" value="1"/>
</dbReference>
<dbReference type="AlphaFoldDB" id="A0A538TYN6"/>
<dbReference type="Gene3D" id="3.20.20.410">
    <property type="entry name" value="Protein of unknown function UPF0759"/>
    <property type="match status" value="1"/>
</dbReference>
<dbReference type="EMBL" id="VBOY01000001">
    <property type="protein sequence ID" value="TMQ68766.1"/>
    <property type="molecule type" value="Genomic_DNA"/>
</dbReference>
<dbReference type="SUPFAM" id="SSF117396">
    <property type="entry name" value="TM1631-like"/>
    <property type="match status" value="1"/>
</dbReference>
<organism evidence="1 2">
    <name type="scientific">Eiseniibacteriota bacterium</name>
    <dbReference type="NCBI Taxonomy" id="2212470"/>
    <lineage>
        <taxon>Bacteria</taxon>
        <taxon>Candidatus Eiseniibacteriota</taxon>
    </lineage>
</organism>
<accession>A0A538TYN6</accession>
<comment type="caution">
    <text evidence="1">The sequence shown here is derived from an EMBL/GenBank/DDBJ whole genome shotgun (WGS) entry which is preliminary data.</text>
</comment>
<evidence type="ECO:0000313" key="1">
    <source>
        <dbReference type="EMBL" id="TMQ68766.1"/>
    </source>
</evidence>
<gene>
    <name evidence="1" type="ORF">E6K78_00020</name>
</gene>
<proteinExistence type="predicted"/>
<dbReference type="PANTHER" id="PTHR30348:SF4">
    <property type="entry name" value="DUF72 DOMAIN-CONTAINING PROTEIN"/>
    <property type="match status" value="1"/>
</dbReference>
<reference evidence="1 2" key="1">
    <citation type="journal article" date="2019" name="Nat. Microbiol.">
        <title>Mediterranean grassland soil C-N compound turnover is dependent on rainfall and depth, and is mediated by genomically divergent microorganisms.</title>
        <authorList>
            <person name="Diamond S."/>
            <person name="Andeer P.F."/>
            <person name="Li Z."/>
            <person name="Crits-Christoph A."/>
            <person name="Burstein D."/>
            <person name="Anantharaman K."/>
            <person name="Lane K.R."/>
            <person name="Thomas B.C."/>
            <person name="Pan C."/>
            <person name="Northen T.R."/>
            <person name="Banfield J.F."/>
        </authorList>
    </citation>
    <scope>NUCLEOTIDE SEQUENCE [LARGE SCALE GENOMIC DNA]</scope>
    <source>
        <strain evidence="1">WS_8</strain>
    </source>
</reference>
<protein>
    <submittedName>
        <fullName evidence="1">DUF72 domain-containing protein</fullName>
    </submittedName>
</protein>
<dbReference type="Proteomes" id="UP000316609">
    <property type="component" value="Unassembled WGS sequence"/>
</dbReference>
<dbReference type="InterPro" id="IPR002763">
    <property type="entry name" value="DUF72"/>
</dbReference>
<dbReference type="InterPro" id="IPR036520">
    <property type="entry name" value="UPF0759_sf"/>
</dbReference>
<sequence>MEMLAGTSGYSYKEWVGHFYPEKLPAHAMLRYYAERFPTVEINNTFYRMPAESLLERWAQEVPEGFAFALKAPRRITHMKQLREVQSDVAEFARRAAFLGDKLGVLLFQLPPFLKKDLARLRDFLAALPSGPRVAVEFRHESWRDDEVYETLRARRAILCVADTDEGTAPWACTSESAYLRLRRTVYDESDLRVWIERLGTQPLDRAYVYFKHEDEGLATRFARQLEELWRDARGPA</sequence>
<name>A0A538TYN6_UNCEI</name>